<dbReference type="InterPro" id="IPR029058">
    <property type="entry name" value="AB_hydrolase_fold"/>
</dbReference>
<evidence type="ECO:0000259" key="6">
    <source>
        <dbReference type="Pfam" id="PF07167"/>
    </source>
</evidence>
<dbReference type="PANTHER" id="PTHR36837:SF5">
    <property type="entry name" value="POLY-3-HYDROXYBUTYRATE SYNTHASE"/>
    <property type="match status" value="1"/>
</dbReference>
<evidence type="ECO:0000256" key="4">
    <source>
        <dbReference type="ARBA" id="ARBA00023315"/>
    </source>
</evidence>
<sequence>MRGRHHAGGSFTFQSSLAGSCSGLPNFSPGARLLGKRPHQAAGAARHLSLGERVRAPEGRQVRVRAGPAGHGRRHSGRSVMPSDKGTEKKFQAEATPSPTPGDRERELPPGAAAAASGPEALLGLWTSWVKTMSATSPAWKGVDMWRPVPPDALADRLLGGAAQGFGDQLARDPVMRSIDQMWNANPLRDVVPVDWAEVVRALRTVWLRNLRRPADALTSAAKLNADLWHSAIESWNRAGQRWLGFAEAASPGAPGRPADKRFAAPEWHSNPAYRSLKEAYLLASDWLLQQSKADDLDEAERQRLTFHLQQFVDAMSPSLLLFSNPAALRRALETGGASLADGARNLLKDLAAGRLSLVDTSAFAPGRNLALSPGKVVHRNRLIELIQYAPSGPETHKTPLLILPPWINKYYILDLQPKNSMVRYLTEQGFTVFMVSWRNPDASMDGITIEDYMDLGPLEASDVVREITGSPAVNVMGYCIGGTLLAMTLAWLAARGDDRFNAATFMVSLQDFSRVGDTAVFMGEESIDLIEQQMMERGYLDSREMSNMFNLLRSNDLIWANVVNNYLMGEKPPAFDLLYWNSDGTRMTRAAHSWYLRNTYRENNLIVPGRIQLKGEPIDLGRIHQDIYAVGAERDHIVPWDAAWRITQLVGGKVRYVLASSGHIAGIINPPGGKGVHWTTPPEAPVASTAAEWKQNAVRQDGSWWVDWSTWLGERSGPKTSPPAMGSPAHPPLEDAPGRYVLEK</sequence>
<dbReference type="InterPro" id="IPR051321">
    <property type="entry name" value="PHA/PHB_synthase"/>
</dbReference>
<proteinExistence type="predicted"/>
<evidence type="ECO:0000313" key="8">
    <source>
        <dbReference type="Proteomes" id="UP000681594"/>
    </source>
</evidence>
<feature type="compositionally biased region" description="Polar residues" evidence="5">
    <location>
        <begin position="11"/>
        <end position="25"/>
    </location>
</feature>
<dbReference type="SUPFAM" id="SSF53474">
    <property type="entry name" value="alpha/beta-Hydrolases"/>
    <property type="match status" value="1"/>
</dbReference>
<feature type="compositionally biased region" description="Basic and acidic residues" evidence="5">
    <location>
        <begin position="49"/>
        <end position="61"/>
    </location>
</feature>
<keyword evidence="4" id="KW-0012">Acyltransferase</keyword>
<comment type="caution">
    <text evidence="7">The sequence shown here is derived from an EMBL/GenBank/DDBJ whole genome shotgun (WGS) entry which is preliminary data.</text>
</comment>
<evidence type="ECO:0000256" key="2">
    <source>
        <dbReference type="ARBA" id="ARBA00022490"/>
    </source>
</evidence>
<gene>
    <name evidence="7" type="primary">phaC</name>
    <name evidence="7" type="ORF">J8J14_09960</name>
</gene>
<dbReference type="InterPro" id="IPR010963">
    <property type="entry name" value="PHA_synth_I"/>
</dbReference>
<reference evidence="7 8" key="1">
    <citation type="submission" date="2021-03" db="EMBL/GenBank/DDBJ databases">
        <authorList>
            <person name="So Y."/>
        </authorList>
    </citation>
    <scope>NUCLEOTIDE SEQUENCE [LARGE SCALE GENOMIC DNA]</scope>
    <source>
        <strain evidence="7 8">SSH11</strain>
    </source>
</reference>
<feature type="domain" description="Poly-beta-hydroxybutyrate polymerase N-terminal" evidence="6">
    <location>
        <begin position="260"/>
        <end position="426"/>
    </location>
</feature>
<feature type="region of interest" description="Disordered" evidence="5">
    <location>
        <begin position="1"/>
        <end position="115"/>
    </location>
</feature>
<comment type="subcellular location">
    <subcellularLocation>
        <location evidence="1">Cytoplasm</location>
    </subcellularLocation>
</comment>
<dbReference type="EMBL" id="JAGIZB010000008">
    <property type="protein sequence ID" value="MBP0445105.1"/>
    <property type="molecule type" value="Genomic_DNA"/>
</dbReference>
<accession>A0ABS4AEX9</accession>
<keyword evidence="3" id="KW-0808">Transferase</keyword>
<protein>
    <submittedName>
        <fullName evidence="7">Class I poly(R)-hydroxyalkanoic acid synthase</fullName>
    </submittedName>
</protein>
<keyword evidence="2" id="KW-0963">Cytoplasm</keyword>
<dbReference type="Proteomes" id="UP000681594">
    <property type="component" value="Unassembled WGS sequence"/>
</dbReference>
<keyword evidence="8" id="KW-1185">Reference proteome</keyword>
<dbReference type="InterPro" id="IPR010941">
    <property type="entry name" value="PhaC_N"/>
</dbReference>
<evidence type="ECO:0000256" key="1">
    <source>
        <dbReference type="ARBA" id="ARBA00004496"/>
    </source>
</evidence>
<evidence type="ECO:0000256" key="5">
    <source>
        <dbReference type="SAM" id="MobiDB-lite"/>
    </source>
</evidence>
<dbReference type="Pfam" id="PF07167">
    <property type="entry name" value="PhaC_N"/>
    <property type="match status" value="1"/>
</dbReference>
<evidence type="ECO:0000256" key="3">
    <source>
        <dbReference type="ARBA" id="ARBA00022679"/>
    </source>
</evidence>
<feature type="region of interest" description="Disordered" evidence="5">
    <location>
        <begin position="713"/>
        <end position="745"/>
    </location>
</feature>
<feature type="compositionally biased region" description="Basic and acidic residues" evidence="5">
    <location>
        <begin position="733"/>
        <end position="745"/>
    </location>
</feature>
<name>A0ABS4AEX9_9PROT</name>
<dbReference type="PROSITE" id="PS51257">
    <property type="entry name" value="PROKAR_LIPOPROTEIN"/>
    <property type="match status" value="1"/>
</dbReference>
<organism evidence="7 8">
    <name type="scientific">Pararoseomonas baculiformis</name>
    <dbReference type="NCBI Taxonomy" id="2820812"/>
    <lineage>
        <taxon>Bacteria</taxon>
        <taxon>Pseudomonadati</taxon>
        <taxon>Pseudomonadota</taxon>
        <taxon>Alphaproteobacteria</taxon>
        <taxon>Acetobacterales</taxon>
        <taxon>Acetobacteraceae</taxon>
        <taxon>Pararoseomonas</taxon>
    </lineage>
</organism>
<dbReference type="NCBIfam" id="TIGR01838">
    <property type="entry name" value="PHA_synth_I"/>
    <property type="match status" value="1"/>
</dbReference>
<evidence type="ECO:0000313" key="7">
    <source>
        <dbReference type="EMBL" id="MBP0445105.1"/>
    </source>
</evidence>
<dbReference type="Gene3D" id="3.40.50.1820">
    <property type="entry name" value="alpha/beta hydrolase"/>
    <property type="match status" value="1"/>
</dbReference>
<dbReference type="PANTHER" id="PTHR36837">
    <property type="entry name" value="POLY(3-HYDROXYALKANOATE) POLYMERASE SUBUNIT PHAC"/>
    <property type="match status" value="1"/>
</dbReference>